<evidence type="ECO:0000313" key="2">
    <source>
        <dbReference type="EMBL" id="GAA2027458.1"/>
    </source>
</evidence>
<feature type="transmembrane region" description="Helical" evidence="1">
    <location>
        <begin position="208"/>
        <end position="228"/>
    </location>
</feature>
<organism evidence="2 3">
    <name type="scientific">Terrabacter terrae</name>
    <dbReference type="NCBI Taxonomy" id="318434"/>
    <lineage>
        <taxon>Bacteria</taxon>
        <taxon>Bacillati</taxon>
        <taxon>Actinomycetota</taxon>
        <taxon>Actinomycetes</taxon>
        <taxon>Micrococcales</taxon>
        <taxon>Intrasporangiaceae</taxon>
        <taxon>Terrabacter</taxon>
    </lineage>
</organism>
<sequence>MGVPLTRVLAHTPGIVVSTVVTAALAASLPGPLGSLVFLGVLSLTIVLLAGAGEPVAVRGLFGARALTPAERAALAPAVVRLCQRGLGPPLVRLYLWPGVRSVSARGAGRRAGLVSGELVSQVRLGRLPPDQAAAVIAHAAGLVRVGALRSELAMQLWTIPWRFLCGLALLVSAAGGRLPVVALMWRARFVLGLIALGQGVTAGQPEAVVAGVLSAAVVGLSYLVPWWEKAWAAGLQALGDEQLAHAGLAPALADFLLRQSRSAATFERVHALDLAHASLQPPIPPVRSTRR</sequence>
<feature type="transmembrane region" description="Helical" evidence="1">
    <location>
        <begin position="36"/>
        <end position="58"/>
    </location>
</feature>
<feature type="transmembrane region" description="Helical" evidence="1">
    <location>
        <begin position="164"/>
        <end position="188"/>
    </location>
</feature>
<keyword evidence="1" id="KW-0812">Transmembrane</keyword>
<dbReference type="RefSeq" id="WP_343989860.1">
    <property type="nucleotide sequence ID" value="NZ_BAAANB010000006.1"/>
</dbReference>
<keyword evidence="1" id="KW-0472">Membrane</keyword>
<keyword evidence="3" id="KW-1185">Reference proteome</keyword>
<dbReference type="Proteomes" id="UP001501285">
    <property type="component" value="Unassembled WGS sequence"/>
</dbReference>
<gene>
    <name evidence="2" type="ORF">GCM10009740_16460</name>
</gene>
<name>A0ABN2U2V9_9MICO</name>
<dbReference type="EMBL" id="BAAANB010000006">
    <property type="protein sequence ID" value="GAA2027458.1"/>
    <property type="molecule type" value="Genomic_DNA"/>
</dbReference>
<evidence type="ECO:0000256" key="1">
    <source>
        <dbReference type="SAM" id="Phobius"/>
    </source>
</evidence>
<protein>
    <recommendedName>
        <fullName evidence="4">Peptidase M48 domain-containing protein</fullName>
    </recommendedName>
</protein>
<proteinExistence type="predicted"/>
<accession>A0ABN2U2V9</accession>
<reference evidence="3" key="1">
    <citation type="journal article" date="2019" name="Int. J. Syst. Evol. Microbiol.">
        <title>The Global Catalogue of Microorganisms (GCM) 10K type strain sequencing project: providing services to taxonomists for standard genome sequencing and annotation.</title>
        <authorList>
            <consortium name="The Broad Institute Genomics Platform"/>
            <consortium name="The Broad Institute Genome Sequencing Center for Infectious Disease"/>
            <person name="Wu L."/>
            <person name="Ma J."/>
        </authorList>
    </citation>
    <scope>NUCLEOTIDE SEQUENCE [LARGE SCALE GENOMIC DNA]</scope>
    <source>
        <strain evidence="3">JCM 14283</strain>
    </source>
</reference>
<keyword evidence="1" id="KW-1133">Transmembrane helix</keyword>
<evidence type="ECO:0000313" key="3">
    <source>
        <dbReference type="Proteomes" id="UP001501285"/>
    </source>
</evidence>
<evidence type="ECO:0008006" key="4">
    <source>
        <dbReference type="Google" id="ProtNLM"/>
    </source>
</evidence>
<comment type="caution">
    <text evidence="2">The sequence shown here is derived from an EMBL/GenBank/DDBJ whole genome shotgun (WGS) entry which is preliminary data.</text>
</comment>